<dbReference type="PANTHER" id="PTHR35342">
    <property type="entry name" value="TRICARBOXYLIC TRANSPORT PROTEIN"/>
    <property type="match status" value="1"/>
</dbReference>
<feature type="transmembrane region" description="Helical" evidence="1">
    <location>
        <begin position="191"/>
        <end position="211"/>
    </location>
</feature>
<name>A0ABU9T2S1_9HYPH</name>
<feature type="transmembrane region" description="Helical" evidence="1">
    <location>
        <begin position="429"/>
        <end position="449"/>
    </location>
</feature>
<dbReference type="Pfam" id="PF01970">
    <property type="entry name" value="TctA"/>
    <property type="match status" value="1"/>
</dbReference>
<keyword evidence="1" id="KW-0812">Transmembrane</keyword>
<feature type="transmembrane region" description="Helical" evidence="1">
    <location>
        <begin position="161"/>
        <end position="179"/>
    </location>
</feature>
<sequence>MLFEILQPNIIIAIFAASFLGIFIGAIPGLTATMGAALLVPFTVYLDPLPGMAAIISMAASSIFAGDIPGTLLHVPGTPASAAYADDAHAMAKRGQAKRALLILLFASVVGGMLSTVSLIFGASYLSRIAMSFTSVEYFWMACLGLSCAVVIASEKPLKGTAALLIGLAIASVGFDPTNGYPRFTMGMNELSGGVMFIPALIGLFAVSQIFKSPLKGENVGMTQRETVDNTSMLVEAAQVIATLCRYPIKLLRGGSLGIVIGALPGAGADIAAWISYSISKRFSKTPQEYGKGHEPALIEASASNNGALGSAWIPALVLGIPGDTITAIAIGVLIMKGIQPGPMIFFEQANLVNGIFIIFFISNLVLIPVGMIIISMAHRVLSIKRTVLNGFILLFCIVGAYATSGSVTGIWIMLAMGLLGRYLESRDVPLAPLILALVLGTMIESHMMRALITSRGDVDVFFSRPLGLFIAMLVFASLLWPVVMMLIRKVRQKPNTGREC</sequence>
<protein>
    <submittedName>
        <fullName evidence="3">Tripartite tricarboxylate transporter permease</fullName>
    </submittedName>
</protein>
<evidence type="ECO:0000256" key="1">
    <source>
        <dbReference type="SAM" id="Phobius"/>
    </source>
</evidence>
<keyword evidence="4" id="KW-1185">Reference proteome</keyword>
<feature type="transmembrane region" description="Helical" evidence="1">
    <location>
        <begin position="312"/>
        <end position="335"/>
    </location>
</feature>
<gene>
    <name evidence="3" type="ORF">WNY59_02370</name>
</gene>
<dbReference type="EMBL" id="JBBMQO010000001">
    <property type="protein sequence ID" value="MEM5500425.1"/>
    <property type="molecule type" value="Genomic_DNA"/>
</dbReference>
<dbReference type="InterPro" id="IPR002823">
    <property type="entry name" value="DUF112_TM"/>
</dbReference>
<feature type="transmembrane region" description="Helical" evidence="1">
    <location>
        <begin position="12"/>
        <end position="42"/>
    </location>
</feature>
<dbReference type="RefSeq" id="WP_342846579.1">
    <property type="nucleotide sequence ID" value="NZ_JBBMQO010000001.1"/>
</dbReference>
<evidence type="ECO:0000313" key="4">
    <source>
        <dbReference type="Proteomes" id="UP001477870"/>
    </source>
</evidence>
<feature type="transmembrane region" description="Helical" evidence="1">
    <location>
        <begin position="101"/>
        <end position="126"/>
    </location>
</feature>
<evidence type="ECO:0000259" key="2">
    <source>
        <dbReference type="Pfam" id="PF01970"/>
    </source>
</evidence>
<feature type="domain" description="DUF112" evidence="2">
    <location>
        <begin position="11"/>
        <end position="436"/>
    </location>
</feature>
<accession>A0ABU9T2S1</accession>
<reference evidence="3 4" key="1">
    <citation type="submission" date="2024-03" db="EMBL/GenBank/DDBJ databases">
        <title>Community enrichment and isolation of bacterial strains for fucoidan degradation.</title>
        <authorList>
            <person name="Sichert A."/>
        </authorList>
    </citation>
    <scope>NUCLEOTIDE SEQUENCE [LARGE SCALE GENOMIC DNA]</scope>
    <source>
        <strain evidence="3 4">AS62</strain>
    </source>
</reference>
<feature type="transmembrane region" description="Helical" evidence="1">
    <location>
        <begin position="256"/>
        <end position="277"/>
    </location>
</feature>
<keyword evidence="1" id="KW-1133">Transmembrane helix</keyword>
<keyword evidence="1" id="KW-0472">Membrane</keyword>
<feature type="transmembrane region" description="Helical" evidence="1">
    <location>
        <begin position="391"/>
        <end position="417"/>
    </location>
</feature>
<comment type="caution">
    <text evidence="3">The sequence shown here is derived from an EMBL/GenBank/DDBJ whole genome shotgun (WGS) entry which is preliminary data.</text>
</comment>
<feature type="transmembrane region" description="Helical" evidence="1">
    <location>
        <begin position="469"/>
        <end position="488"/>
    </location>
</feature>
<dbReference type="PANTHER" id="PTHR35342:SF5">
    <property type="entry name" value="TRICARBOXYLIC TRANSPORT PROTEIN"/>
    <property type="match status" value="1"/>
</dbReference>
<organism evidence="3 4">
    <name type="scientific">Ahrensia kielensis</name>
    <dbReference type="NCBI Taxonomy" id="76980"/>
    <lineage>
        <taxon>Bacteria</taxon>
        <taxon>Pseudomonadati</taxon>
        <taxon>Pseudomonadota</taxon>
        <taxon>Alphaproteobacteria</taxon>
        <taxon>Hyphomicrobiales</taxon>
        <taxon>Ahrensiaceae</taxon>
        <taxon>Ahrensia</taxon>
    </lineage>
</organism>
<evidence type="ECO:0000313" key="3">
    <source>
        <dbReference type="EMBL" id="MEM5500425.1"/>
    </source>
</evidence>
<feature type="transmembrane region" description="Helical" evidence="1">
    <location>
        <begin position="356"/>
        <end position="379"/>
    </location>
</feature>
<feature type="transmembrane region" description="Helical" evidence="1">
    <location>
        <begin position="138"/>
        <end position="154"/>
    </location>
</feature>
<dbReference type="Proteomes" id="UP001477870">
    <property type="component" value="Unassembled WGS sequence"/>
</dbReference>
<proteinExistence type="predicted"/>